<sequence>MADSKIHDQSEQFKATLNLKEGNCSNKQRETSLIPGLGYMTTGEERFRGRRNAVFDSDSDYVKLAKRGGIPVQMKFTSEMSNDIIQDKSESENYKPSPTPVETTDTQLWEKEEIHGDSGNCKSGTPEVGNLGQLDKNFPSHLKMEDMTLSTEPKMEDMTLSTEPKQWSMQSGVPANTTSYRFSRRKEPPVSMQKLLSFGYADDWFSERKDVKNSKEQNMEHSVAVKTEVLPQEIQPTYRGKRMTGIRGNEKNKVTAENDSFFKIFGEHRPKEIHRSVENRLQSEIALA</sequence>
<name>A0A401RVA6_CHIPU</name>
<dbReference type="OMA" id="THFCEKE"/>
<dbReference type="PANTHER" id="PTHR31097">
    <property type="entry name" value="SI:DKEY-276J7.1"/>
    <property type="match status" value="1"/>
</dbReference>
<dbReference type="STRING" id="137246.A0A401RVA6"/>
<dbReference type="OrthoDB" id="10012494at2759"/>
<accession>A0A401RVA6</accession>
<proteinExistence type="predicted"/>
<protein>
    <submittedName>
        <fullName evidence="1">Uncharacterized protein</fullName>
    </submittedName>
</protein>
<dbReference type="InterPro" id="IPR040247">
    <property type="entry name" value="DUF5524"/>
</dbReference>
<dbReference type="AlphaFoldDB" id="A0A401RVA6"/>
<dbReference type="EMBL" id="BEZZ01000005">
    <property type="protein sequence ID" value="GCC22046.1"/>
    <property type="molecule type" value="Genomic_DNA"/>
</dbReference>
<keyword evidence="2" id="KW-1185">Reference proteome</keyword>
<gene>
    <name evidence="1" type="ORF">chiPu_0000430</name>
</gene>
<evidence type="ECO:0000313" key="2">
    <source>
        <dbReference type="Proteomes" id="UP000287033"/>
    </source>
</evidence>
<reference evidence="1 2" key="1">
    <citation type="journal article" date="2018" name="Nat. Ecol. Evol.">
        <title>Shark genomes provide insights into elasmobranch evolution and the origin of vertebrates.</title>
        <authorList>
            <person name="Hara Y"/>
            <person name="Yamaguchi K"/>
            <person name="Onimaru K"/>
            <person name="Kadota M"/>
            <person name="Koyanagi M"/>
            <person name="Keeley SD"/>
            <person name="Tatsumi K"/>
            <person name="Tanaka K"/>
            <person name="Motone F"/>
            <person name="Kageyama Y"/>
            <person name="Nozu R"/>
            <person name="Adachi N"/>
            <person name="Nishimura O"/>
            <person name="Nakagawa R"/>
            <person name="Tanegashima C"/>
            <person name="Kiyatake I"/>
            <person name="Matsumoto R"/>
            <person name="Murakumo K"/>
            <person name="Nishida K"/>
            <person name="Terakita A"/>
            <person name="Kuratani S"/>
            <person name="Sato K"/>
            <person name="Hyodo S Kuraku.S."/>
        </authorList>
    </citation>
    <scope>NUCLEOTIDE SEQUENCE [LARGE SCALE GENOMIC DNA]</scope>
</reference>
<dbReference type="Proteomes" id="UP000287033">
    <property type="component" value="Unassembled WGS sequence"/>
</dbReference>
<evidence type="ECO:0000313" key="1">
    <source>
        <dbReference type="EMBL" id="GCC22046.1"/>
    </source>
</evidence>
<comment type="caution">
    <text evidence="1">The sequence shown here is derived from an EMBL/GenBank/DDBJ whole genome shotgun (WGS) entry which is preliminary data.</text>
</comment>
<dbReference type="PANTHER" id="PTHR31097:SF2">
    <property type="entry name" value="CHROMOSOME 7 OPEN READING FRAME 57"/>
    <property type="match status" value="1"/>
</dbReference>
<organism evidence="1 2">
    <name type="scientific">Chiloscyllium punctatum</name>
    <name type="common">Brownbanded bambooshark</name>
    <name type="synonym">Hemiscyllium punctatum</name>
    <dbReference type="NCBI Taxonomy" id="137246"/>
    <lineage>
        <taxon>Eukaryota</taxon>
        <taxon>Metazoa</taxon>
        <taxon>Chordata</taxon>
        <taxon>Craniata</taxon>
        <taxon>Vertebrata</taxon>
        <taxon>Chondrichthyes</taxon>
        <taxon>Elasmobranchii</taxon>
        <taxon>Galeomorphii</taxon>
        <taxon>Galeoidea</taxon>
        <taxon>Orectolobiformes</taxon>
        <taxon>Hemiscylliidae</taxon>
        <taxon>Chiloscyllium</taxon>
    </lineage>
</organism>